<dbReference type="AlphaFoldDB" id="A0A8J5MPP9"/>
<sequence>MLVTNTASGGGYSTPIVDTIVCELQRRFSKPNCDIMKGIYALDPKSKSFLEEEAVMIALALPESNAVCERSFSSLKLIRSHLHTTMADSRLSNLGVLTIEARRAKPLDKDEFIKMFVIQQTVLKLCFVGQDCQRIPSILGATYGLQTKRLDLSYNAIRSLEGLEKFPYLEEIILDNNFIDDNLVLPFLATLHTLSLNKNKVTNLEKLVEQIRERLPNLRYLSLLGNEACPDQLSCADKDEKDYRRYRLYVLNRLPTLKFLDSTGVRRSERREARTRGALSKTVRPQQTSPLSSTQAKMIYDLGGGGGNHSSTTSEVNHKPRRSAMDRREQNGSAGKRGTPEPISPNTHTGAYGFRRYRYVGQHSEGNRFINNEAL</sequence>
<comment type="caution">
    <text evidence="2">The sequence shown here is derived from an EMBL/GenBank/DDBJ whole genome shotgun (WGS) entry which is preliminary data.</text>
</comment>
<feature type="compositionally biased region" description="Polar residues" evidence="1">
    <location>
        <begin position="283"/>
        <end position="296"/>
    </location>
</feature>
<name>A0A8J5MPP9_HOMAM</name>
<dbReference type="Proteomes" id="UP000747542">
    <property type="component" value="Unassembled WGS sequence"/>
</dbReference>
<accession>A0A8J5MPP9</accession>
<dbReference type="InterPro" id="IPR043313">
    <property type="entry name" value="LRMDA"/>
</dbReference>
<reference evidence="2" key="1">
    <citation type="journal article" date="2021" name="Sci. Adv.">
        <title>The American lobster genome reveals insights on longevity, neural, and immune adaptations.</title>
        <authorList>
            <person name="Polinski J.M."/>
            <person name="Zimin A.V."/>
            <person name="Clark K.F."/>
            <person name="Kohn A.B."/>
            <person name="Sadowski N."/>
            <person name="Timp W."/>
            <person name="Ptitsyn A."/>
            <person name="Khanna P."/>
            <person name="Romanova D.Y."/>
            <person name="Williams P."/>
            <person name="Greenwood S.J."/>
            <person name="Moroz L.L."/>
            <person name="Walt D.R."/>
            <person name="Bodnar A.G."/>
        </authorList>
    </citation>
    <scope>NUCLEOTIDE SEQUENCE</scope>
    <source>
        <strain evidence="2">GMGI-L3</strain>
    </source>
</reference>
<dbReference type="PANTHER" id="PTHR46282:SF2">
    <property type="entry name" value="LEUCINE-RICH MELANOCYTE DIFFERENTIATION-ASSOCIATED PROTEIN"/>
    <property type="match status" value="1"/>
</dbReference>
<dbReference type="PROSITE" id="PS51450">
    <property type="entry name" value="LRR"/>
    <property type="match status" value="1"/>
</dbReference>
<dbReference type="InterPro" id="IPR032675">
    <property type="entry name" value="LRR_dom_sf"/>
</dbReference>
<gene>
    <name evidence="2" type="primary">Lrmda-L</name>
    <name evidence="2" type="ORF">Hamer_G016611</name>
</gene>
<evidence type="ECO:0000256" key="1">
    <source>
        <dbReference type="SAM" id="MobiDB-lite"/>
    </source>
</evidence>
<dbReference type="FunFam" id="3.80.10.10:FF:000695">
    <property type="entry name" value="leucine-rich melanocyte differentiation-associated protein"/>
    <property type="match status" value="1"/>
</dbReference>
<organism evidence="2 3">
    <name type="scientific">Homarus americanus</name>
    <name type="common">American lobster</name>
    <dbReference type="NCBI Taxonomy" id="6706"/>
    <lineage>
        <taxon>Eukaryota</taxon>
        <taxon>Metazoa</taxon>
        <taxon>Ecdysozoa</taxon>
        <taxon>Arthropoda</taxon>
        <taxon>Crustacea</taxon>
        <taxon>Multicrustacea</taxon>
        <taxon>Malacostraca</taxon>
        <taxon>Eumalacostraca</taxon>
        <taxon>Eucarida</taxon>
        <taxon>Decapoda</taxon>
        <taxon>Pleocyemata</taxon>
        <taxon>Astacidea</taxon>
        <taxon>Nephropoidea</taxon>
        <taxon>Nephropidae</taxon>
        <taxon>Homarus</taxon>
    </lineage>
</organism>
<feature type="compositionally biased region" description="Basic and acidic residues" evidence="1">
    <location>
        <begin position="265"/>
        <end position="275"/>
    </location>
</feature>
<dbReference type="InterPro" id="IPR001611">
    <property type="entry name" value="Leu-rich_rpt"/>
</dbReference>
<dbReference type="PANTHER" id="PTHR46282">
    <property type="entry name" value="LEUCINE-RICH MELANOCYTE DIFFERENTIATION-ASSOCIATED PROTEIN"/>
    <property type="match status" value="1"/>
</dbReference>
<evidence type="ECO:0000313" key="3">
    <source>
        <dbReference type="Proteomes" id="UP000747542"/>
    </source>
</evidence>
<dbReference type="Gene3D" id="3.80.10.10">
    <property type="entry name" value="Ribonuclease Inhibitor"/>
    <property type="match status" value="1"/>
</dbReference>
<proteinExistence type="predicted"/>
<dbReference type="EMBL" id="JAHLQT010033762">
    <property type="protein sequence ID" value="KAG7159218.1"/>
    <property type="molecule type" value="Genomic_DNA"/>
</dbReference>
<protein>
    <submittedName>
        <fullName evidence="2">Leucine-rich melanocyte differentiation-associated protein-like</fullName>
    </submittedName>
</protein>
<dbReference type="SUPFAM" id="SSF52058">
    <property type="entry name" value="L domain-like"/>
    <property type="match status" value="1"/>
</dbReference>
<keyword evidence="3" id="KW-1185">Reference proteome</keyword>
<dbReference type="Pfam" id="PF14580">
    <property type="entry name" value="LRR_9"/>
    <property type="match status" value="1"/>
</dbReference>
<feature type="region of interest" description="Disordered" evidence="1">
    <location>
        <begin position="265"/>
        <end position="350"/>
    </location>
</feature>
<evidence type="ECO:0000313" key="2">
    <source>
        <dbReference type="EMBL" id="KAG7159218.1"/>
    </source>
</evidence>